<name>A0A4Z1C9X5_9RHOB</name>
<accession>A0A4Z1C9X5</accession>
<feature type="transmembrane region" description="Helical" evidence="1">
    <location>
        <begin position="51"/>
        <end position="70"/>
    </location>
</feature>
<keyword evidence="1" id="KW-1133">Transmembrane helix</keyword>
<dbReference type="EMBL" id="SRPG01000069">
    <property type="protein sequence ID" value="TGN61819.1"/>
    <property type="molecule type" value="Genomic_DNA"/>
</dbReference>
<dbReference type="Gene3D" id="3.60.10.10">
    <property type="entry name" value="Endonuclease/exonuclease/phosphatase"/>
    <property type="match status" value="1"/>
</dbReference>
<proteinExistence type="predicted"/>
<organism evidence="3 4">
    <name type="scientific">Paracoccus liaowanqingii</name>
    <dbReference type="NCBI Taxonomy" id="2560053"/>
    <lineage>
        <taxon>Bacteria</taxon>
        <taxon>Pseudomonadati</taxon>
        <taxon>Pseudomonadota</taxon>
        <taxon>Alphaproteobacteria</taxon>
        <taxon>Rhodobacterales</taxon>
        <taxon>Paracoccaceae</taxon>
        <taxon>Paracoccus</taxon>
    </lineage>
</organism>
<dbReference type="AlphaFoldDB" id="A0A4Z1C9X5"/>
<evidence type="ECO:0000259" key="2">
    <source>
        <dbReference type="Pfam" id="PF03372"/>
    </source>
</evidence>
<reference evidence="3 4" key="1">
    <citation type="submission" date="2019-03" db="EMBL/GenBank/DDBJ databases">
        <authorList>
            <person name="Li J."/>
        </authorList>
    </citation>
    <scope>NUCLEOTIDE SEQUENCE [LARGE SCALE GENOMIC DNA]</scope>
    <source>
        <strain evidence="3 4">3058</strain>
    </source>
</reference>
<keyword evidence="4" id="KW-1185">Reference proteome</keyword>
<sequence length="373" mass="41598">MTENEAAMSAENSKVRAVLAKVILALLSIVVMASLLPLLETNIWWIRFLDFPRLQFIVALIVLLLLFLAVRGRSGWMGWTAIIGTAVALGYHIHKLYPYTYLAEQSALTDASCAEGQSIRIMSANVKRRNESADLFLEQVARVEPDVLLVMETDAWWDERLSVLTDSFPNRIQSIPEDHAFYGMHLLSKLELISPEFRFLFDADTPTVFTQLRLPGGDVVGFTGLHPRPPLPWSQPTTLRDAHILSAALDARASSGATILAGDFNAVPWERVTRRAIRIGGLLDPRVGRGLYPTYDTKSYVMSWPLDHILFQPAFTVQNFEALPKFGSDHRAVVATLCYQPNGTSEVPVLRPNDLTEADASIEAAIRLADERQ</sequence>
<gene>
    <name evidence="3" type="ORF">E4L95_09040</name>
</gene>
<feature type="domain" description="Endonuclease/exonuclease/phosphatase" evidence="2">
    <location>
        <begin position="122"/>
        <end position="330"/>
    </location>
</feature>
<evidence type="ECO:0000313" key="4">
    <source>
        <dbReference type="Proteomes" id="UP000297972"/>
    </source>
</evidence>
<keyword evidence="1" id="KW-0472">Membrane</keyword>
<comment type="caution">
    <text evidence="3">The sequence shown here is derived from an EMBL/GenBank/DDBJ whole genome shotgun (WGS) entry which is preliminary data.</text>
</comment>
<dbReference type="GO" id="GO:0003824">
    <property type="term" value="F:catalytic activity"/>
    <property type="evidence" value="ECO:0007669"/>
    <property type="project" value="InterPro"/>
</dbReference>
<dbReference type="Proteomes" id="UP000297972">
    <property type="component" value="Unassembled WGS sequence"/>
</dbReference>
<dbReference type="InterPro" id="IPR036691">
    <property type="entry name" value="Endo/exonu/phosph_ase_sf"/>
</dbReference>
<evidence type="ECO:0000313" key="3">
    <source>
        <dbReference type="EMBL" id="TGN61819.1"/>
    </source>
</evidence>
<protein>
    <recommendedName>
        <fullName evidence="2">Endonuclease/exonuclease/phosphatase domain-containing protein</fullName>
    </recommendedName>
</protein>
<evidence type="ECO:0000256" key="1">
    <source>
        <dbReference type="SAM" id="Phobius"/>
    </source>
</evidence>
<feature type="transmembrane region" description="Helical" evidence="1">
    <location>
        <begin position="18"/>
        <end position="39"/>
    </location>
</feature>
<keyword evidence="1" id="KW-0812">Transmembrane</keyword>
<dbReference type="InterPro" id="IPR005135">
    <property type="entry name" value="Endo/exonuclease/phosphatase"/>
</dbReference>
<feature type="transmembrane region" description="Helical" evidence="1">
    <location>
        <begin position="76"/>
        <end position="93"/>
    </location>
</feature>
<dbReference type="Pfam" id="PF03372">
    <property type="entry name" value="Exo_endo_phos"/>
    <property type="match status" value="1"/>
</dbReference>
<dbReference type="SUPFAM" id="SSF56219">
    <property type="entry name" value="DNase I-like"/>
    <property type="match status" value="1"/>
</dbReference>